<keyword evidence="1" id="KW-0812">Transmembrane</keyword>
<dbReference type="EMBL" id="FO082871">
    <property type="protein sequence ID" value="CCF72717.1"/>
    <property type="molecule type" value="Genomic_DNA"/>
</dbReference>
<dbReference type="RefSeq" id="XP_012647326.1">
    <property type="nucleotide sequence ID" value="XM_012791872.1"/>
</dbReference>
<dbReference type="VEuPathDB" id="PiroplasmaDB:BMR1_01G01255"/>
<gene>
    <name evidence="2" type="ORF">BMR1_01G01255</name>
</gene>
<protein>
    <submittedName>
        <fullName evidence="2">Uncharacterized protein</fullName>
    </submittedName>
</protein>
<accession>I7J5B3</accession>
<reference evidence="2 3" key="2">
    <citation type="journal article" date="2013" name="PLoS ONE">
        <title>Whole genome mapping and re-organization of the nuclear and mitochondrial genomes of Babesia microti isolates.</title>
        <authorList>
            <person name="Cornillot E."/>
            <person name="Dassouli A."/>
            <person name="Garg A."/>
            <person name="Pachikara N."/>
            <person name="Randazzo S."/>
            <person name="Depoix D."/>
            <person name="Carcy B."/>
            <person name="Delbecq S."/>
            <person name="Frutos R."/>
            <person name="Silva J.C."/>
            <person name="Sutton R."/>
            <person name="Krause P.J."/>
            <person name="Mamoun C.B."/>
        </authorList>
    </citation>
    <scope>NUCLEOTIDE SEQUENCE [LARGE SCALE GENOMIC DNA]</scope>
    <source>
        <strain evidence="2 3">RI</strain>
    </source>
</reference>
<proteinExistence type="predicted"/>
<keyword evidence="1" id="KW-1133">Transmembrane helix</keyword>
<keyword evidence="3" id="KW-1185">Reference proteome</keyword>
<dbReference type="KEGG" id="bmic:BMR1_01G01255"/>
<dbReference type="GeneID" id="24423331"/>
<evidence type="ECO:0000313" key="2">
    <source>
        <dbReference type="EMBL" id="CCF72717.1"/>
    </source>
</evidence>
<sequence length="273" mass="31227">MDKRELLIYPVEVCDKDRANLKQNVQNPNVHLVPQTASMLNAIRTPTHAGVNQQGEDAYHNFAIKSPPTPSKIYDCCTYNQHNQNEIDQRHDGSNAHVYECKPFTFSNQSYDMNPLNTPKMRQDSYVKPDTNKFTHPQFDTTPKHSIGGTHFSRQFPDMDFVSNAVSPHTIANSKHSTSSHQQIARSQHNSLLQQYVNQQGGSTPKLTHNLSVPEEYSLNKVRNHFYIAFDFKTEVLYYFKTLFSLLTIILNKIITLPTTCCILVALIQVHSY</sequence>
<evidence type="ECO:0000256" key="1">
    <source>
        <dbReference type="SAM" id="Phobius"/>
    </source>
</evidence>
<reference evidence="2 3" key="3">
    <citation type="journal article" date="2016" name="Sci. Rep.">
        <title>Genome-wide diversity and gene expression profiling of Babesia microti isolates identify polymorphic genes that mediate host-pathogen interactions.</title>
        <authorList>
            <person name="Silva J.C."/>
            <person name="Cornillot E."/>
            <person name="McCracken C."/>
            <person name="Usmani-Brown S."/>
            <person name="Dwivedi A."/>
            <person name="Ifeonu O.O."/>
            <person name="Crabtree J."/>
            <person name="Gotia H.T."/>
            <person name="Virji A.Z."/>
            <person name="Reynes C."/>
            <person name="Colinge J."/>
            <person name="Kumar V."/>
            <person name="Lawres L."/>
            <person name="Pazzi J.E."/>
            <person name="Pablo J.V."/>
            <person name="Hung C."/>
            <person name="Brancato J."/>
            <person name="Kumari P."/>
            <person name="Orvis J."/>
            <person name="Tretina K."/>
            <person name="Chibucos M."/>
            <person name="Ott S."/>
            <person name="Sadzewicz L."/>
            <person name="Sengamalay N."/>
            <person name="Shetty A.C."/>
            <person name="Su Q."/>
            <person name="Tallon L."/>
            <person name="Fraser C.M."/>
            <person name="Frutos R."/>
            <person name="Molina D.M."/>
            <person name="Krause P.J."/>
            <person name="Ben Mamoun C."/>
        </authorList>
    </citation>
    <scope>NUCLEOTIDE SEQUENCE [LARGE SCALE GENOMIC DNA]</scope>
    <source>
        <strain evidence="2 3">RI</strain>
    </source>
</reference>
<name>I7J5B3_BABMR</name>
<reference evidence="2 3" key="1">
    <citation type="journal article" date="2012" name="Nucleic Acids Res.">
        <title>Sequencing of the smallest Apicomplexan genome from the human pathogen Babesia microti.</title>
        <authorList>
            <person name="Cornillot E."/>
            <person name="Hadj-Kaddour K."/>
            <person name="Dassouli A."/>
            <person name="Noel B."/>
            <person name="Ranwez V."/>
            <person name="Vacherie B."/>
            <person name="Augagneur Y."/>
            <person name="Bres V."/>
            <person name="Duclos A."/>
            <person name="Randazzo S."/>
            <person name="Carcy B."/>
            <person name="Debierre-Grockiego F."/>
            <person name="Delbecq S."/>
            <person name="Moubri-Menage K."/>
            <person name="Shams-Eldin H."/>
            <person name="Usmani-Brown S."/>
            <person name="Bringaud F."/>
            <person name="Wincker P."/>
            <person name="Vivares C.P."/>
            <person name="Schwarz R.T."/>
            <person name="Schetters T.P."/>
            <person name="Krause P.J."/>
            <person name="Gorenflot A."/>
            <person name="Berry V."/>
            <person name="Barbe V."/>
            <person name="Ben Mamoun C."/>
        </authorList>
    </citation>
    <scope>NUCLEOTIDE SEQUENCE [LARGE SCALE GENOMIC DNA]</scope>
    <source>
        <strain evidence="2 3">RI</strain>
    </source>
</reference>
<organism evidence="2 3">
    <name type="scientific">Babesia microti (strain RI)</name>
    <dbReference type="NCBI Taxonomy" id="1133968"/>
    <lineage>
        <taxon>Eukaryota</taxon>
        <taxon>Sar</taxon>
        <taxon>Alveolata</taxon>
        <taxon>Apicomplexa</taxon>
        <taxon>Aconoidasida</taxon>
        <taxon>Piroplasmida</taxon>
        <taxon>Babesiidae</taxon>
        <taxon>Babesia</taxon>
    </lineage>
</organism>
<dbReference type="Proteomes" id="UP000002899">
    <property type="component" value="Chromosome I"/>
</dbReference>
<keyword evidence="1" id="KW-0472">Membrane</keyword>
<dbReference type="AlphaFoldDB" id="I7J5B3"/>
<evidence type="ECO:0000313" key="3">
    <source>
        <dbReference type="Proteomes" id="UP000002899"/>
    </source>
</evidence>
<feature type="transmembrane region" description="Helical" evidence="1">
    <location>
        <begin position="243"/>
        <end position="268"/>
    </location>
</feature>